<dbReference type="PANTHER" id="PTHR43751:SF3">
    <property type="entry name" value="SULFATASE N-TERMINAL DOMAIN-CONTAINING PROTEIN"/>
    <property type="match status" value="1"/>
</dbReference>
<dbReference type="InterPro" id="IPR052701">
    <property type="entry name" value="GAG_Ulvan_Degrading_Sulfatases"/>
</dbReference>
<sequence length="414" mass="46499">MPLVLLSVDSVREDALDKGSFGKSLDILAEDFSYFSNAFSHGVATPFAFPAIVSGHFPQGDGYIPNTATTLAEGISGPSAAWTNNGHLRDERGYDRGFNSFVEYPSSSGSTIVEIGRKFEFIRDSSIASKVYSLIQSKGEESPLSMPYCGAEQMASYLREELSESSEGIIWGHWMDPHTPYHPDTMFDPPADLPSRNKLKEIDDRFTEKDASLLSEDELELLQRLYRESIKYYDEHLSNLLEWMAEQRWYDEALIIVVSDHGEYFGEHGLTHHPWDTDPYDEMLKTPLWVKYPDQTDGGVTFDHMVAHSDIIATVDAIYKAADLEVPSYSEPLRDTQSRSIVSVSNTVKRLTEPDGRYFERRDGSTDTVGTVSTEGVELCGDIDFPACTTNSTRSVTGVEDIEREERLEALGYR</sequence>
<keyword evidence="2" id="KW-0378">Hydrolase</keyword>
<dbReference type="InterPro" id="IPR000917">
    <property type="entry name" value="Sulfatase_N"/>
</dbReference>
<name>A0A6B1I8H3_9EURY</name>
<comment type="caution">
    <text evidence="2">The sequence shown here is derived from an EMBL/GenBank/DDBJ whole genome shotgun (WGS) entry which is preliminary data.</text>
</comment>
<reference evidence="2 3" key="1">
    <citation type="submission" date="2019-11" db="EMBL/GenBank/DDBJ databases">
        <title>Genome sequences of 17 halophilic strains isolated from different environments.</title>
        <authorList>
            <person name="Furrow R.E."/>
        </authorList>
    </citation>
    <scope>NUCLEOTIDE SEQUENCE [LARGE SCALE GENOMIC DNA]</scope>
    <source>
        <strain evidence="2 3">22517_05_Cabo</strain>
    </source>
</reference>
<organism evidence="2 3">
    <name type="scientific">Halorubrum distributum</name>
    <dbReference type="NCBI Taxonomy" id="29283"/>
    <lineage>
        <taxon>Archaea</taxon>
        <taxon>Methanobacteriati</taxon>
        <taxon>Methanobacteriota</taxon>
        <taxon>Stenosarchaea group</taxon>
        <taxon>Halobacteria</taxon>
        <taxon>Halobacteriales</taxon>
        <taxon>Haloferacaceae</taxon>
        <taxon>Halorubrum</taxon>
        <taxon>Halorubrum distributum group</taxon>
    </lineage>
</organism>
<dbReference type="GO" id="GO:0016740">
    <property type="term" value="F:transferase activity"/>
    <property type="evidence" value="ECO:0007669"/>
    <property type="project" value="UniProtKB-KW"/>
</dbReference>
<accession>A0A6B1I8H3</accession>
<dbReference type="PANTHER" id="PTHR43751">
    <property type="entry name" value="SULFATASE"/>
    <property type="match status" value="1"/>
</dbReference>
<proteinExistence type="predicted"/>
<evidence type="ECO:0000313" key="3">
    <source>
        <dbReference type="Proteomes" id="UP000460194"/>
    </source>
</evidence>
<dbReference type="EMBL" id="WMEO01000001">
    <property type="protein sequence ID" value="MYL15299.1"/>
    <property type="molecule type" value="Genomic_DNA"/>
</dbReference>
<evidence type="ECO:0000259" key="1">
    <source>
        <dbReference type="Pfam" id="PF00884"/>
    </source>
</evidence>
<feature type="domain" description="Sulfatase N-terminal" evidence="1">
    <location>
        <begin position="4"/>
        <end position="315"/>
    </location>
</feature>
<dbReference type="AlphaFoldDB" id="A0A6B1I8H3"/>
<dbReference type="RefSeq" id="WP_159368469.1">
    <property type="nucleotide sequence ID" value="NZ_WMEO01000001.1"/>
</dbReference>
<keyword evidence="2" id="KW-0808">Transferase</keyword>
<protein>
    <submittedName>
        <fullName evidence="2">Sulfatase-like hydrolase/transferase</fullName>
    </submittedName>
</protein>
<dbReference type="SUPFAM" id="SSF53649">
    <property type="entry name" value="Alkaline phosphatase-like"/>
    <property type="match status" value="1"/>
</dbReference>
<dbReference type="Pfam" id="PF00884">
    <property type="entry name" value="Sulfatase"/>
    <property type="match status" value="1"/>
</dbReference>
<dbReference type="GO" id="GO:0016787">
    <property type="term" value="F:hydrolase activity"/>
    <property type="evidence" value="ECO:0007669"/>
    <property type="project" value="UniProtKB-KW"/>
</dbReference>
<dbReference type="Proteomes" id="UP000460194">
    <property type="component" value="Unassembled WGS sequence"/>
</dbReference>
<evidence type="ECO:0000313" key="2">
    <source>
        <dbReference type="EMBL" id="MYL15299.1"/>
    </source>
</evidence>
<dbReference type="InterPro" id="IPR017850">
    <property type="entry name" value="Alkaline_phosphatase_core_sf"/>
</dbReference>
<dbReference type="Gene3D" id="3.40.720.10">
    <property type="entry name" value="Alkaline Phosphatase, subunit A"/>
    <property type="match status" value="1"/>
</dbReference>
<gene>
    <name evidence="2" type="ORF">GLW36_01360</name>
</gene>